<keyword evidence="4 8" id="KW-0547">Nucleotide-binding</keyword>
<comment type="subcellular location">
    <subcellularLocation>
        <location evidence="8">Cytoplasm</location>
    </subcellularLocation>
</comment>
<dbReference type="PANTHER" id="PTHR43555:SF1">
    <property type="entry name" value="PHOSPHORIBOSYLFORMYLGLYCINAMIDINE SYNTHASE SUBUNIT PURL"/>
    <property type="match status" value="1"/>
</dbReference>
<feature type="domain" description="Phosphoribosylformylglycinamidine synthase linker" evidence="11">
    <location>
        <begin position="20"/>
        <end position="67"/>
    </location>
</feature>
<dbReference type="SUPFAM" id="SSF55326">
    <property type="entry name" value="PurM N-terminal domain-like"/>
    <property type="match status" value="2"/>
</dbReference>
<gene>
    <name evidence="8" type="primary">purL</name>
    <name evidence="12" type="ordered locus">Spico_0857</name>
</gene>
<feature type="binding site" evidence="8">
    <location>
        <position position="262"/>
    </location>
    <ligand>
        <name>substrate</name>
    </ligand>
</feature>
<dbReference type="EC" id="6.3.5.3" evidence="8"/>
<evidence type="ECO:0000256" key="4">
    <source>
        <dbReference type="ARBA" id="ARBA00022741"/>
    </source>
</evidence>
<sequence>MPASDHPDSFDIITMDDGRIEELMNSLRTGLTVQEAKDLQTRILKRPPTLAELILFGIEGSEHCSYKSSRPYLKQFTTEGMDVIVGAKEDAGIVRVARDAAGKGYAIVLSHESHNHPSQLVPYEGAATGVGGNVRDVCCMGARVIALADDLRFGDISKPRTKWLYEEVVRGIAGYGNPIGVPSVAGGLQFDKSYEGNCLVTVVTLGAVEEDGIIHSYAPENADGYDLILVGKPTDSSGFGGASFASFQLDDAKKEVNKGAVQEPNAFLGRHIIRSSEKLFEILKEKGELHRVGFKDLGAGGIACASVELAESGGYGAVVDIDKVHVAEENLAPHVVLCAETQERYLWASPPDLTSLIMDHYNVTYALGGVSAGAAARVIGRITADTRYVVTSGAKVLVDAPASDVTKGFLYQRDVAPALPPLQKEPVIKEKNVGKTLLDILSHPNVASRAPLYNTYDKQVQGMVAQEAGAGDAGVLTPFDDPRYPAEIRNVGITLTTDQNPRHNAIDAYQGAVNAVVEAWCNTVVTGARPVALSDCLCYGNPEKPNHMRQFADGAKGVADSSRFLEVPVIAGNVSLYNESSKGDRNEMRAIPPSPMIAMVGKLENAAVALSPAFTGSGNTLLMIGERKDECGGSIWYSLHDELGARIPEPDLSEIKAAGLTLCDLTAEGRILSAHDISEGGIAAALSEQAIASGYGLEVIIPGSLQVERLLFSESFGFVMETAPEETEVVVKRFKEAGVSCVEIGRTTDRTDARIRLNSVVDIPVSQAAHTYATGLTAHIR</sequence>
<dbReference type="Pfam" id="PF18072">
    <property type="entry name" value="FGAR-AT_linker"/>
    <property type="match status" value="1"/>
</dbReference>
<evidence type="ECO:0000256" key="8">
    <source>
        <dbReference type="HAMAP-Rule" id="MF_00420"/>
    </source>
</evidence>
<comment type="similarity">
    <text evidence="8">Belongs to the FGAMS family.</text>
</comment>
<comment type="caution">
    <text evidence="8">Lacks conserved residue(s) required for the propagation of feature annotation.</text>
</comment>
<dbReference type="InterPro" id="IPR036676">
    <property type="entry name" value="PurM-like_C_sf"/>
</dbReference>
<dbReference type="Proteomes" id="UP000007939">
    <property type="component" value="Chromosome"/>
</dbReference>
<dbReference type="UniPathway" id="UPA00074">
    <property type="reaction ID" value="UER00128"/>
</dbReference>
<feature type="binding site" evidence="8">
    <location>
        <position position="535"/>
    </location>
    <ligand>
        <name>ATP</name>
        <dbReference type="ChEBI" id="CHEBI:30616"/>
    </ligand>
</feature>
<feature type="active site" evidence="8">
    <location>
        <position position="63"/>
    </location>
</feature>
<feature type="binding site" evidence="8">
    <location>
        <position position="66"/>
    </location>
    <ligand>
        <name>ATP</name>
        <dbReference type="ChEBI" id="CHEBI:30616"/>
    </ligand>
</feature>
<feature type="binding site" evidence="8">
    <location>
        <position position="296"/>
    </location>
    <ligand>
        <name>Mg(2+)</name>
        <dbReference type="ChEBI" id="CHEBI:18420"/>
        <label>2</label>
    </ligand>
</feature>
<evidence type="ECO:0000256" key="7">
    <source>
        <dbReference type="ARBA" id="ARBA00022842"/>
    </source>
</evidence>
<proteinExistence type="inferred from homology"/>
<dbReference type="InterPro" id="IPR010074">
    <property type="entry name" value="PRibForGlyAmidine_synth_PurL"/>
</dbReference>
<keyword evidence="1 8" id="KW-0963">Cytoplasm</keyword>
<keyword evidence="3 8" id="KW-0479">Metal-binding</keyword>
<organism evidence="12 13">
    <name type="scientific">Parasphaerochaeta coccoides (strain ATCC BAA-1237 / DSM 17374 / SPN1)</name>
    <name type="common">Sphaerochaeta coccoides</name>
    <dbReference type="NCBI Taxonomy" id="760011"/>
    <lineage>
        <taxon>Bacteria</taxon>
        <taxon>Pseudomonadati</taxon>
        <taxon>Spirochaetota</taxon>
        <taxon>Spirochaetia</taxon>
        <taxon>Spirochaetales</taxon>
        <taxon>Sphaerochaetaceae</taxon>
        <taxon>Parasphaerochaeta</taxon>
    </lineage>
</organism>
<dbReference type="InterPro" id="IPR036921">
    <property type="entry name" value="PurM-like_N_sf"/>
</dbReference>
<feature type="binding site" evidence="8">
    <location>
        <position position="573"/>
    </location>
    <ligand>
        <name>Mg(2+)</name>
        <dbReference type="ChEBI" id="CHEBI:18420"/>
        <label>1</label>
    </ligand>
</feature>
<dbReference type="STRING" id="760011.Spico_0857"/>
<evidence type="ECO:0000313" key="12">
    <source>
        <dbReference type="EMBL" id="AEC02081.1"/>
    </source>
</evidence>
<dbReference type="SUPFAM" id="SSF56042">
    <property type="entry name" value="PurM C-terminal domain-like"/>
    <property type="match status" value="2"/>
</dbReference>
<dbReference type="OrthoDB" id="9804441at2"/>
<keyword evidence="2 8" id="KW-0436">Ligase</keyword>
<feature type="binding site" evidence="8">
    <location>
        <position position="572"/>
    </location>
    <ligand>
        <name>ATP</name>
        <dbReference type="ChEBI" id="CHEBI:30616"/>
    </ligand>
</feature>
<dbReference type="Gene3D" id="3.90.650.10">
    <property type="entry name" value="PurM-like C-terminal domain"/>
    <property type="match status" value="2"/>
</dbReference>
<dbReference type="CDD" id="cd02204">
    <property type="entry name" value="PurL_repeat2"/>
    <property type="match status" value="1"/>
</dbReference>
<evidence type="ECO:0000259" key="11">
    <source>
        <dbReference type="Pfam" id="PF18072"/>
    </source>
</evidence>
<reference evidence="12 13" key="2">
    <citation type="journal article" date="2012" name="Stand. Genomic Sci.">
        <title>Complete genome sequence of the termite hindgut bacterium Spirochaeta coccoides type strain (SPN1(T)), reclassification in the genus Sphaerochaeta as Sphaerochaeta coccoides comb. nov. and emendations of the family Spirochaetaceae and the genus Sphaerochaeta.</title>
        <authorList>
            <person name="Abt B."/>
            <person name="Han C."/>
            <person name="Scheuner C."/>
            <person name="Lu M."/>
            <person name="Lapidus A."/>
            <person name="Nolan M."/>
            <person name="Lucas S."/>
            <person name="Hammon N."/>
            <person name="Deshpande S."/>
            <person name="Cheng J.F."/>
            <person name="Tapia R."/>
            <person name="Goodwin L.A."/>
            <person name="Pitluck S."/>
            <person name="Liolios K."/>
            <person name="Pagani I."/>
            <person name="Ivanova N."/>
            <person name="Mavromatis K."/>
            <person name="Mikhailova N."/>
            <person name="Huntemann M."/>
            <person name="Pati A."/>
            <person name="Chen A."/>
            <person name="Palaniappan K."/>
            <person name="Land M."/>
            <person name="Hauser L."/>
            <person name="Brambilla E.M."/>
            <person name="Rohde M."/>
            <person name="Spring S."/>
            <person name="Gronow S."/>
            <person name="Goker M."/>
            <person name="Woyke T."/>
            <person name="Bristow J."/>
            <person name="Eisen J.A."/>
            <person name="Markowitz V."/>
            <person name="Hugenholtz P."/>
            <person name="Kyrpides N.C."/>
            <person name="Klenk H.P."/>
            <person name="Detter J.C."/>
        </authorList>
    </citation>
    <scope>NUCLEOTIDE SEQUENCE [LARGE SCALE GENOMIC DNA]</scope>
    <source>
        <strain evidence="13">ATCC BAA-1237 / DSM 17374 / SPN1</strain>
    </source>
</reference>
<keyword evidence="6 8" id="KW-0067">ATP-binding</keyword>
<evidence type="ECO:0000256" key="2">
    <source>
        <dbReference type="ARBA" id="ARBA00022598"/>
    </source>
</evidence>
<dbReference type="GO" id="GO:0005737">
    <property type="term" value="C:cytoplasm"/>
    <property type="evidence" value="ECO:0007669"/>
    <property type="project" value="UniProtKB-SubCell"/>
</dbReference>
<dbReference type="Gene3D" id="3.30.1330.10">
    <property type="entry name" value="PurM-like, N-terminal domain"/>
    <property type="match status" value="2"/>
</dbReference>
<dbReference type="GO" id="GO:0006189">
    <property type="term" value="P:'de novo' IMP biosynthetic process"/>
    <property type="evidence" value="ECO:0007669"/>
    <property type="project" value="UniProtKB-UniRule"/>
</dbReference>
<dbReference type="GO" id="GO:0000287">
    <property type="term" value="F:magnesium ion binding"/>
    <property type="evidence" value="ECO:0007669"/>
    <property type="project" value="UniProtKB-UniRule"/>
</dbReference>
<feature type="binding site" evidence="8">
    <location>
        <position position="135"/>
    </location>
    <ligand>
        <name>substrate</name>
    </ligand>
</feature>
<dbReference type="HOGENOM" id="CLU_003100_0_1_12"/>
<feature type="binding site" evidence="8">
    <location>
        <position position="575"/>
    </location>
    <ligand>
        <name>substrate</name>
    </ligand>
</feature>
<dbReference type="SUPFAM" id="SSF109736">
    <property type="entry name" value="FGAM synthase PurL, linker domain"/>
    <property type="match status" value="1"/>
</dbReference>
<evidence type="ECO:0000256" key="1">
    <source>
        <dbReference type="ARBA" id="ARBA00022490"/>
    </source>
</evidence>
<dbReference type="KEGG" id="scc:Spico_0857"/>
<dbReference type="InterPro" id="IPR041609">
    <property type="entry name" value="PurL_linker"/>
</dbReference>
<evidence type="ECO:0000256" key="5">
    <source>
        <dbReference type="ARBA" id="ARBA00022755"/>
    </source>
</evidence>
<dbReference type="InterPro" id="IPR010918">
    <property type="entry name" value="PurM-like_C_dom"/>
</dbReference>
<keyword evidence="5 8" id="KW-0658">Purine biosynthesis</keyword>
<dbReference type="GO" id="GO:0005524">
    <property type="term" value="F:ATP binding"/>
    <property type="evidence" value="ECO:0007669"/>
    <property type="project" value="UniProtKB-UniRule"/>
</dbReference>
<evidence type="ECO:0000313" key="13">
    <source>
        <dbReference type="Proteomes" id="UP000007939"/>
    </source>
</evidence>
<dbReference type="eggNOG" id="COG0046">
    <property type="taxonomic scope" value="Bacteria"/>
</dbReference>
<name>F4GHW8_PARC1</name>
<dbReference type="RefSeq" id="WP_013739477.1">
    <property type="nucleotide sequence ID" value="NC_015436.1"/>
</dbReference>
<dbReference type="NCBIfam" id="TIGR01736">
    <property type="entry name" value="FGAM_synth_II"/>
    <property type="match status" value="1"/>
</dbReference>
<feature type="binding site" evidence="8">
    <location>
        <position position="112"/>
    </location>
    <ligand>
        <name>Mg(2+)</name>
        <dbReference type="ChEBI" id="CHEBI:18420"/>
        <label>1</label>
    </ligand>
</feature>
<comment type="pathway">
    <text evidence="8">Purine metabolism; IMP biosynthesis via de novo pathway; 5-amino-1-(5-phospho-D-ribosyl)imidazole from N(2)-formyl-N(1)-(5-phospho-D-ribosyl)glycinamide: step 1/2.</text>
</comment>
<dbReference type="Pfam" id="PF02769">
    <property type="entry name" value="AIRS_C"/>
    <property type="match status" value="2"/>
</dbReference>
<feature type="domain" description="PurM-like C-terminal" evidence="10">
    <location>
        <begin position="617"/>
        <end position="756"/>
    </location>
</feature>
<dbReference type="EMBL" id="CP002659">
    <property type="protein sequence ID" value="AEC02081.1"/>
    <property type="molecule type" value="Genomic_DNA"/>
</dbReference>
<reference evidence="13" key="1">
    <citation type="submission" date="2011-04" db="EMBL/GenBank/DDBJ databases">
        <title>The complete genome of Spirochaeta coccoides DSM 17374.</title>
        <authorList>
            <person name="Lucas S."/>
            <person name="Copeland A."/>
            <person name="Lapidus A."/>
            <person name="Bruce D."/>
            <person name="Goodwin L."/>
            <person name="Pitluck S."/>
            <person name="Peters L."/>
            <person name="Kyrpides N."/>
            <person name="Mavromatis K."/>
            <person name="Pagani I."/>
            <person name="Ivanova N."/>
            <person name="Ovchinnikova G."/>
            <person name="Lu M."/>
            <person name="Detter J.C."/>
            <person name="Tapia R."/>
            <person name="Han C."/>
            <person name="Land M."/>
            <person name="Hauser L."/>
            <person name="Markowitz V."/>
            <person name="Cheng J.-F."/>
            <person name="Hugenholtz P."/>
            <person name="Woyke T."/>
            <person name="Wu D."/>
            <person name="Spring S."/>
            <person name="Schroeder M."/>
            <person name="Brambilla E."/>
            <person name="Klenk H.-P."/>
            <person name="Eisen J.A."/>
        </authorList>
    </citation>
    <scope>NUCLEOTIDE SEQUENCE [LARGE SCALE GENOMIC DNA]</scope>
    <source>
        <strain evidence="13">ATCC BAA-1237 / DSM 17374 / SPN1</strain>
    </source>
</reference>
<keyword evidence="7 8" id="KW-0460">Magnesium</keyword>
<dbReference type="PANTHER" id="PTHR43555">
    <property type="entry name" value="PHOSPHORIBOSYLFORMYLGLYCINAMIDINE SYNTHASE SUBUNIT PURL"/>
    <property type="match status" value="1"/>
</dbReference>
<dbReference type="AlphaFoldDB" id="F4GHW8"/>
<comment type="function">
    <text evidence="8">Part of the phosphoribosylformylglycinamidine synthase complex involved in the purines biosynthetic pathway. Catalyzes the ATP-dependent conversion of formylglycinamide ribonucleotide (FGAR) and glutamine to yield formylglycinamidine ribonucleotide (FGAM) and glutamate. The FGAM synthase complex is composed of three subunits. PurQ produces an ammonia molecule by converting glutamine to glutamate. PurL transfers the ammonia molecule to FGAR to form FGAM in an ATP-dependent manner. PurS interacts with PurQ and PurL and is thought to assist in the transfer of the ammonia molecule from PurQ to PurL.</text>
</comment>
<evidence type="ECO:0000256" key="6">
    <source>
        <dbReference type="ARBA" id="ARBA00022840"/>
    </source>
</evidence>
<dbReference type="GO" id="GO:0004642">
    <property type="term" value="F:phosphoribosylformylglycinamidine synthase activity"/>
    <property type="evidence" value="ECO:0007669"/>
    <property type="project" value="UniProtKB-UniRule"/>
</dbReference>
<evidence type="ECO:0000256" key="3">
    <source>
        <dbReference type="ARBA" id="ARBA00022723"/>
    </source>
</evidence>
<keyword evidence="13" id="KW-1185">Reference proteome</keyword>
<feature type="binding site" evidence="8">
    <location>
        <begin position="113"/>
        <end position="116"/>
    </location>
    <ligand>
        <name>substrate</name>
    </ligand>
</feature>
<accession>F4GHW8</accession>
<dbReference type="InterPro" id="IPR016188">
    <property type="entry name" value="PurM-like_N"/>
</dbReference>
<protein>
    <recommendedName>
        <fullName evidence="8">Phosphoribosylformylglycinamidine synthase subunit PurL</fullName>
        <shortName evidence="8">FGAM synthase</shortName>
        <ecNumber evidence="8">6.3.5.3</ecNumber>
    </recommendedName>
    <alternativeName>
        <fullName evidence="8">Formylglycinamide ribonucleotide amidotransferase subunit II</fullName>
        <shortName evidence="8">FGAR amidotransferase II</shortName>
        <shortName evidence="8">FGAR-AT II</shortName>
    </alternativeName>
    <alternativeName>
        <fullName evidence="8">Glutamine amidotransferase PurL</fullName>
    </alternativeName>
    <alternativeName>
        <fullName evidence="8">Phosphoribosylformylglycinamidine synthase subunit II</fullName>
    </alternativeName>
</protein>
<comment type="catalytic activity">
    <reaction evidence="8">
        <text>N(2)-formyl-N(1)-(5-phospho-beta-D-ribosyl)glycinamide + L-glutamine + ATP + H2O = 2-formamido-N(1)-(5-O-phospho-beta-D-ribosyl)acetamidine + L-glutamate + ADP + phosphate + H(+)</text>
        <dbReference type="Rhea" id="RHEA:17129"/>
        <dbReference type="ChEBI" id="CHEBI:15377"/>
        <dbReference type="ChEBI" id="CHEBI:15378"/>
        <dbReference type="ChEBI" id="CHEBI:29985"/>
        <dbReference type="ChEBI" id="CHEBI:30616"/>
        <dbReference type="ChEBI" id="CHEBI:43474"/>
        <dbReference type="ChEBI" id="CHEBI:58359"/>
        <dbReference type="ChEBI" id="CHEBI:147286"/>
        <dbReference type="ChEBI" id="CHEBI:147287"/>
        <dbReference type="ChEBI" id="CHEBI:456216"/>
        <dbReference type="EC" id="6.3.5.3"/>
    </reaction>
</comment>
<dbReference type="Pfam" id="PF00586">
    <property type="entry name" value="AIRS"/>
    <property type="match status" value="2"/>
</dbReference>
<feature type="binding site" evidence="8">
    <location>
        <position position="136"/>
    </location>
    <ligand>
        <name>Mg(2+)</name>
        <dbReference type="ChEBI" id="CHEBI:18420"/>
        <label>2</label>
    </ligand>
</feature>
<feature type="active site" description="Proton acceptor" evidence="8">
    <location>
        <position position="114"/>
    </location>
</feature>
<dbReference type="HAMAP" id="MF_00420">
    <property type="entry name" value="PurL_2"/>
    <property type="match status" value="1"/>
</dbReference>
<evidence type="ECO:0000259" key="10">
    <source>
        <dbReference type="Pfam" id="PF02769"/>
    </source>
</evidence>
<comment type="subunit">
    <text evidence="8">Monomer. Part of the FGAM synthase complex composed of 1 PurL, 1 PurQ and 2 PurS subunits.</text>
</comment>
<feature type="domain" description="PurM-like C-terminal" evidence="10">
    <location>
        <begin position="227"/>
        <end position="390"/>
    </location>
</feature>
<feature type="domain" description="PurM-like N-terminal" evidence="9">
    <location>
        <begin position="490"/>
        <end position="601"/>
    </location>
</feature>
<evidence type="ECO:0000259" key="9">
    <source>
        <dbReference type="Pfam" id="PF00586"/>
    </source>
</evidence>
<feature type="domain" description="PurM-like N-terminal" evidence="9">
    <location>
        <begin position="89"/>
        <end position="208"/>
    </location>
</feature>